<dbReference type="KEGG" id="mes:Meso_4249"/>
<dbReference type="InterPro" id="IPR006140">
    <property type="entry name" value="D-isomer_DH_NAD-bd"/>
</dbReference>
<proteinExistence type="inferred from homology"/>
<evidence type="ECO:0000256" key="2">
    <source>
        <dbReference type="ARBA" id="ARBA00023002"/>
    </source>
</evidence>
<dbReference type="InterPro" id="IPR015424">
    <property type="entry name" value="PyrdxlP-dep_Trfase"/>
</dbReference>
<dbReference type="Gene3D" id="3.40.50.720">
    <property type="entry name" value="NAD(P)-binding Rossmann-like Domain"/>
    <property type="match status" value="2"/>
</dbReference>
<dbReference type="SUPFAM" id="SSF53383">
    <property type="entry name" value="PLP-dependent transferases"/>
    <property type="match status" value="1"/>
</dbReference>
<dbReference type="GO" id="GO:0051287">
    <property type="term" value="F:NAD binding"/>
    <property type="evidence" value="ECO:0007669"/>
    <property type="project" value="InterPro"/>
</dbReference>
<evidence type="ECO:0000313" key="6">
    <source>
        <dbReference type="EMBL" id="ABG61223.1"/>
    </source>
</evidence>
<evidence type="ECO:0000256" key="3">
    <source>
        <dbReference type="ARBA" id="ARBA00023027"/>
    </source>
</evidence>
<dbReference type="InterPro" id="IPR015421">
    <property type="entry name" value="PyrdxlP-dep_Trfase_major"/>
</dbReference>
<dbReference type="AlphaFoldDB" id="Q11MY5"/>
<keyword evidence="6" id="KW-0614">Plasmid</keyword>
<reference evidence="6" key="1">
    <citation type="submission" date="2006-06" db="EMBL/GenBank/DDBJ databases">
        <title>Complete sequence of Plasmid 1 of Chelativorans sp. BNC1.</title>
        <authorList>
            <consortium name="US DOE Joint Genome Institute"/>
            <person name="Copeland A."/>
            <person name="Lucas S."/>
            <person name="Lapidus A."/>
            <person name="Barry K."/>
            <person name="Detter J.C."/>
            <person name="Glavina del Rio T."/>
            <person name="Hammon N."/>
            <person name="Israni S."/>
            <person name="Dalin E."/>
            <person name="Tice H."/>
            <person name="Pitluck S."/>
            <person name="Chertkov O."/>
            <person name="Brettin T."/>
            <person name="Bruce D."/>
            <person name="Han C."/>
            <person name="Tapia R."/>
            <person name="Gilna P."/>
            <person name="Schmutz J."/>
            <person name="Larimer F."/>
            <person name="Land M."/>
            <person name="Hauser L."/>
            <person name="Kyrpides N."/>
            <person name="Mikhailova N."/>
            <person name="Richardson P."/>
        </authorList>
    </citation>
    <scope>NUCLEOTIDE SEQUENCE</scope>
    <source>
        <strain evidence="6">BNC1</strain>
        <plasmid evidence="6">1</plasmid>
    </source>
</reference>
<keyword evidence="2" id="KW-0560">Oxidoreductase</keyword>
<accession>Q11MY5</accession>
<dbReference type="GO" id="GO:0016491">
    <property type="term" value="F:oxidoreductase activity"/>
    <property type="evidence" value="ECO:0007669"/>
    <property type="project" value="UniProtKB-KW"/>
</dbReference>
<comment type="similarity">
    <text evidence="1">Belongs to the D-isomer specific 2-hydroxyacid dehydrogenase family.</text>
</comment>
<keyword evidence="3" id="KW-0520">NAD</keyword>
<dbReference type="InterPro" id="IPR050418">
    <property type="entry name" value="D-iso_2-hydroxyacid_DH_PdxB"/>
</dbReference>
<evidence type="ECO:0000256" key="4">
    <source>
        <dbReference type="SAM" id="MobiDB-lite"/>
    </source>
</evidence>
<dbReference type="OrthoDB" id="9805416at2"/>
<geneLocation type="plasmid" evidence="6">
    <name>1</name>
</geneLocation>
<dbReference type="SUPFAM" id="SSF51735">
    <property type="entry name" value="NAD(P)-binding Rossmann-fold domains"/>
    <property type="match status" value="1"/>
</dbReference>
<organism evidence="6">
    <name type="scientific">Chelativorans sp. (strain BNC1)</name>
    <dbReference type="NCBI Taxonomy" id="266779"/>
    <lineage>
        <taxon>Bacteria</taxon>
        <taxon>Pseudomonadati</taxon>
        <taxon>Pseudomonadota</taxon>
        <taxon>Alphaproteobacteria</taxon>
        <taxon>Hyphomicrobiales</taxon>
        <taxon>Phyllobacteriaceae</taxon>
        <taxon>Chelativorans</taxon>
    </lineage>
</organism>
<sequence length="993" mass="109099">MATTSTLRDQLDKERNLTRPGPPKAPSNPFFGVGPITDATLDEVHSRQRRVEFDRWLEMNYRKVDDKGNDIGPFTTAEIARSMHRGYPADKILKDMMRSIHQYFEFPSQNLMAVGLGGGHSGFTVAIMHLMNPNQLKQQVYVDTPRPESSKAVSAGFFRQSWATQLIEMQKFVKNGDVDRLHFADTDGTIPTADQLEALGISLFIGVGHETTGANSYTQAEIKELVTWLDRDPESRHVIFDATSMLGAMPWGEEFVRQVVTKCCLFMPFQKAIGGISGYFVISLTPEALRLIESNQNDPAWAIPRQLKLAPSVDPKTPLTGKRSVAIGPFYDANQDRMLGGVINTYSALAFAETTFGLLQAARRVGSVSDLNRRSVQNRRVISDWIKRSSLLKFTVTEAERRGAAVMLLKVEDPDICDKEVHARIIARSKQLLGYEGITHVNGDFEEGLDAARYVNAFPGMPGDYRAWVGGIRDPEDLHLLLENLEYAYRRAKISVLEEELASQGETCELKAVDSGPLRKDDPDRAYTVLVSDLIGLRLDDHGAPDHSEVEEHIQSKGGVFHCGPIEGNQELEKGKIHFFYQPSLSTETELLACTAKGEYDALITAATFIPKQSLFPLGGVRIGTGTGNMLSDSWGGPDGDGGNAPLMNTPGINSRATAQMAMKALIKVVPDLPVNELHQRSIAGKFDTGRDLKDFPTSKLEGQKFTVLGYGNIGREVAKLAKAFGMHVRVYAREHHKAWIEAGGYEYFASPMDAALGANVLSVHVGLGRLNKASGKFSNAGLISSELLDALAHGAILINFDRGELVDVCALKEALQSGKVRYAAIDADIFSDAESGALSGPLLPYLALNEQFPQKLELLPHVAADTDHPTRVAGAKQAVDQIFDVIQFKAVRNVKGSLPEGYVNLGTSLPTGVGRSTPESFLAFADQSVILKELRRLSERIASVIGGIEATADRKRREEIVKRYHAELIRDMLLHRRIIEEAGLYAPATASY</sequence>
<dbReference type="InterPro" id="IPR036291">
    <property type="entry name" value="NAD(P)-bd_dom_sf"/>
</dbReference>
<dbReference type="HOGENOM" id="CLU_301455_0_0_5"/>
<name>Q11MY5_CHESB</name>
<gene>
    <name evidence="6" type="ordered locus">Meso_4249</name>
</gene>
<evidence type="ECO:0000256" key="1">
    <source>
        <dbReference type="ARBA" id="ARBA00005854"/>
    </source>
</evidence>
<dbReference type="PANTHER" id="PTHR43761:SF1">
    <property type="entry name" value="D-ISOMER SPECIFIC 2-HYDROXYACID DEHYDROGENASE CATALYTIC DOMAIN-CONTAINING PROTEIN-RELATED"/>
    <property type="match status" value="1"/>
</dbReference>
<feature type="region of interest" description="Disordered" evidence="4">
    <location>
        <begin position="1"/>
        <end position="33"/>
    </location>
</feature>
<evidence type="ECO:0000259" key="5">
    <source>
        <dbReference type="Pfam" id="PF02826"/>
    </source>
</evidence>
<dbReference type="EMBL" id="CP000389">
    <property type="protein sequence ID" value="ABG61223.1"/>
    <property type="molecule type" value="Genomic_DNA"/>
</dbReference>
<feature type="domain" description="D-isomer specific 2-hydroxyacid dehydrogenase NAD-binding" evidence="5">
    <location>
        <begin position="677"/>
        <end position="827"/>
    </location>
</feature>
<dbReference type="PANTHER" id="PTHR43761">
    <property type="entry name" value="D-ISOMER SPECIFIC 2-HYDROXYACID DEHYDROGENASE FAMILY PROTEIN (AFU_ORTHOLOGUE AFUA_1G13630)"/>
    <property type="match status" value="1"/>
</dbReference>
<dbReference type="Gene3D" id="3.40.640.10">
    <property type="entry name" value="Type I PLP-dependent aspartate aminotransferase-like (Major domain)"/>
    <property type="match status" value="1"/>
</dbReference>
<protein>
    <submittedName>
        <fullName evidence="6">D-isomer specific 2-hydroxyacid dehydrogenase, NAD-binding protein</fullName>
    </submittedName>
</protein>
<dbReference type="Pfam" id="PF02826">
    <property type="entry name" value="2-Hacid_dh_C"/>
    <property type="match status" value="1"/>
</dbReference>